<keyword evidence="3" id="KW-1185">Reference proteome</keyword>
<dbReference type="EMBL" id="BMEL01000004">
    <property type="protein sequence ID" value="GGF29985.1"/>
    <property type="molecule type" value="Genomic_DNA"/>
</dbReference>
<dbReference type="RefSeq" id="WP_188378460.1">
    <property type="nucleotide sequence ID" value="NZ_BMEL01000004.1"/>
</dbReference>
<evidence type="ECO:0000313" key="3">
    <source>
        <dbReference type="Proteomes" id="UP000660110"/>
    </source>
</evidence>
<evidence type="ECO:0008006" key="4">
    <source>
        <dbReference type="Google" id="ProtNLM"/>
    </source>
</evidence>
<organism evidence="2 3">
    <name type="scientific">Halobacillus andaensis</name>
    <dbReference type="NCBI Taxonomy" id="1176239"/>
    <lineage>
        <taxon>Bacteria</taxon>
        <taxon>Bacillati</taxon>
        <taxon>Bacillota</taxon>
        <taxon>Bacilli</taxon>
        <taxon>Bacillales</taxon>
        <taxon>Bacillaceae</taxon>
        <taxon>Halobacillus</taxon>
    </lineage>
</organism>
<feature type="transmembrane region" description="Helical" evidence="1">
    <location>
        <begin position="86"/>
        <end position="105"/>
    </location>
</feature>
<dbReference type="Proteomes" id="UP000660110">
    <property type="component" value="Unassembled WGS sequence"/>
</dbReference>
<accession>A0A917B8N2</accession>
<feature type="transmembrane region" description="Helical" evidence="1">
    <location>
        <begin position="195"/>
        <end position="216"/>
    </location>
</feature>
<reference evidence="2" key="1">
    <citation type="journal article" date="2014" name="Int. J. Syst. Evol. Microbiol.">
        <title>Complete genome sequence of Corynebacterium casei LMG S-19264T (=DSM 44701T), isolated from a smear-ripened cheese.</title>
        <authorList>
            <consortium name="US DOE Joint Genome Institute (JGI-PGF)"/>
            <person name="Walter F."/>
            <person name="Albersmeier A."/>
            <person name="Kalinowski J."/>
            <person name="Ruckert C."/>
        </authorList>
    </citation>
    <scope>NUCLEOTIDE SEQUENCE</scope>
    <source>
        <strain evidence="2">CGMCC 1.12153</strain>
    </source>
</reference>
<name>A0A917B8N2_HALAA</name>
<reference evidence="2" key="2">
    <citation type="submission" date="2020-09" db="EMBL/GenBank/DDBJ databases">
        <authorList>
            <person name="Sun Q."/>
            <person name="Zhou Y."/>
        </authorList>
    </citation>
    <scope>NUCLEOTIDE SEQUENCE</scope>
    <source>
        <strain evidence="2">CGMCC 1.12153</strain>
    </source>
</reference>
<protein>
    <recommendedName>
        <fullName evidence="4">Zinc ribbon domain-containing protein</fullName>
    </recommendedName>
</protein>
<proteinExistence type="predicted"/>
<dbReference type="AlphaFoldDB" id="A0A917B8N2"/>
<sequence>MKCTNCQNEQSSGKFCGVCGTPFSEEEIAQSPPPTTALATVEQNTSNADSMNNVRYYWNDFLRFLKQPLEAFRADESAFARGMITLLLYMTAFTLSIYFISNSLYKFFNTSMMMEEFAFWEAPTAIPFFEFSYRIFFFSLVGVVISLVSIFIVSKIMKLTLCPKTLVAQYGALMTPFLFVNVITILFALSGTVTATFLLLGASMFYGLLVAPILFIYHHGMRSQPQRVFYGSIGTSVIILFLSYFMGRWMLIEKLSELGERFNQIL</sequence>
<feature type="transmembrane region" description="Helical" evidence="1">
    <location>
        <begin position="228"/>
        <end position="246"/>
    </location>
</feature>
<gene>
    <name evidence="2" type="ORF">GCM10010954_31410</name>
</gene>
<feature type="transmembrane region" description="Helical" evidence="1">
    <location>
        <begin position="166"/>
        <end position="189"/>
    </location>
</feature>
<evidence type="ECO:0000313" key="2">
    <source>
        <dbReference type="EMBL" id="GGF29985.1"/>
    </source>
</evidence>
<keyword evidence="1" id="KW-0472">Membrane</keyword>
<keyword evidence="1" id="KW-0812">Transmembrane</keyword>
<evidence type="ECO:0000256" key="1">
    <source>
        <dbReference type="SAM" id="Phobius"/>
    </source>
</evidence>
<comment type="caution">
    <text evidence="2">The sequence shown here is derived from an EMBL/GenBank/DDBJ whole genome shotgun (WGS) entry which is preliminary data.</text>
</comment>
<feature type="transmembrane region" description="Helical" evidence="1">
    <location>
        <begin position="135"/>
        <end position="154"/>
    </location>
</feature>
<keyword evidence="1" id="KW-1133">Transmembrane helix</keyword>